<dbReference type="PROSITE" id="PS50879">
    <property type="entry name" value="RNASE_H_1"/>
    <property type="match status" value="1"/>
</dbReference>
<dbReference type="InterPro" id="IPR036397">
    <property type="entry name" value="RNaseH_sf"/>
</dbReference>
<dbReference type="KEGG" id="cqu:CpipJ_CPIJ008015"/>
<evidence type="ECO:0000313" key="4">
    <source>
        <dbReference type="EMBL" id="EDS31352.1"/>
    </source>
</evidence>
<dbReference type="EnsemblMetazoa" id="CPIJ008015-RA">
    <property type="protein sequence ID" value="CPIJ008015-PA"/>
    <property type="gene ID" value="CPIJ008015"/>
</dbReference>
<evidence type="ECO:0000313" key="5">
    <source>
        <dbReference type="EnsemblMetazoa" id="CPIJ008015-PA"/>
    </source>
</evidence>
<evidence type="ECO:0000259" key="3">
    <source>
        <dbReference type="PROSITE" id="PS50879"/>
    </source>
</evidence>
<dbReference type="Pfam" id="PF00075">
    <property type="entry name" value="RNase_H"/>
    <property type="match status" value="1"/>
</dbReference>
<protein>
    <recommendedName>
        <fullName evidence="3">RNase H type-1 domain-containing protein</fullName>
    </recommendedName>
</protein>
<dbReference type="CDD" id="cd09280">
    <property type="entry name" value="RNase_HI_eukaryote_like"/>
    <property type="match status" value="1"/>
</dbReference>
<dbReference type="OrthoDB" id="407198at2759"/>
<comment type="similarity">
    <text evidence="1">Belongs to the RNase H family.</text>
</comment>
<evidence type="ECO:0000256" key="1">
    <source>
        <dbReference type="ARBA" id="ARBA00005300"/>
    </source>
</evidence>
<name>B0WMW0_CULQU</name>
<dbReference type="VEuPathDB" id="VectorBase:CPIJ008015"/>
<dbReference type="Gene3D" id="3.30.420.10">
    <property type="entry name" value="Ribonuclease H-like superfamily/Ribonuclease H"/>
    <property type="match status" value="2"/>
</dbReference>
<dbReference type="InterPro" id="IPR012337">
    <property type="entry name" value="RNaseH-like_sf"/>
</dbReference>
<evidence type="ECO:0000313" key="6">
    <source>
        <dbReference type="Proteomes" id="UP000002320"/>
    </source>
</evidence>
<dbReference type="InterPro" id="IPR050092">
    <property type="entry name" value="RNase_H"/>
</dbReference>
<reference evidence="5" key="2">
    <citation type="submission" date="2020-05" db="UniProtKB">
        <authorList>
            <consortium name="EnsemblMetazoa"/>
        </authorList>
    </citation>
    <scope>IDENTIFICATION</scope>
    <source>
        <strain evidence="5">JHB</strain>
    </source>
</reference>
<dbReference type="AlphaFoldDB" id="B0WMW0"/>
<sequence length="290" mass="31501">MSYQCKNCEREKDQNNNYVNATYSANVHGTRGNRNASARIAGSDSQRITRNSAAIANANNNESGTGGGVGTGSIGGGTTGTTQVTAKVMWGSVGAIKELREKEQAERNQVTRAGRRQEKGNKLDSGVKPMTELEKYGIYNFHQDEDGFVYVYTDGSWEGNGTAAACAGLGVYFGEGHALNAQGIKRLTVNTDSKFLVNSITKWLPGWKRNAWKLSTGKPVKNQVDFEELDPLDQELAEKSIKIKWNHADAHCVILGNERADAGGCPGRFGNISQTESKSLKRLLISGFLF</sequence>
<reference evidence="4" key="1">
    <citation type="submission" date="2007-03" db="EMBL/GenBank/DDBJ databases">
        <title>Annotation of Culex pipiens quinquefasciatus.</title>
        <authorList>
            <consortium name="The Broad Institute Genome Sequencing Platform"/>
            <person name="Atkinson P.W."/>
            <person name="Hemingway J."/>
            <person name="Christensen B.M."/>
            <person name="Higgs S."/>
            <person name="Kodira C."/>
            <person name="Hannick L."/>
            <person name="Megy K."/>
            <person name="O'Leary S."/>
            <person name="Pearson M."/>
            <person name="Haas B.J."/>
            <person name="Mauceli E."/>
            <person name="Wortman J.R."/>
            <person name="Lee N.H."/>
            <person name="Guigo R."/>
            <person name="Stanke M."/>
            <person name="Alvarado L."/>
            <person name="Amedeo P."/>
            <person name="Antoine C.H."/>
            <person name="Arensburger P."/>
            <person name="Bidwell S.L."/>
            <person name="Crawford M."/>
            <person name="Camaro F."/>
            <person name="Devon K."/>
            <person name="Engels R."/>
            <person name="Hammond M."/>
            <person name="Howarth C."/>
            <person name="Koehrsen M."/>
            <person name="Lawson D."/>
            <person name="Montgomery P."/>
            <person name="Nene V."/>
            <person name="Nusbaum C."/>
            <person name="Puiu D."/>
            <person name="Romero-Severson J."/>
            <person name="Severson D.W."/>
            <person name="Shumway M."/>
            <person name="Sisk P."/>
            <person name="Stolte C."/>
            <person name="Zeng Q."/>
            <person name="Eisenstadt E."/>
            <person name="Fraser-Liggett C."/>
            <person name="Strausberg R."/>
            <person name="Galagan J."/>
            <person name="Birren B."/>
            <person name="Collins F.H."/>
        </authorList>
    </citation>
    <scope>NUCLEOTIDE SEQUENCE [LARGE SCALE GENOMIC DNA]</scope>
    <source>
        <strain evidence="4">JHB</strain>
    </source>
</reference>
<dbReference type="GO" id="GO:0004523">
    <property type="term" value="F:RNA-DNA hybrid ribonuclease activity"/>
    <property type="evidence" value="ECO:0007669"/>
    <property type="project" value="InterPro"/>
</dbReference>
<dbReference type="PANTHER" id="PTHR10642">
    <property type="entry name" value="RIBONUCLEASE H1"/>
    <property type="match status" value="1"/>
</dbReference>
<dbReference type="InterPro" id="IPR002156">
    <property type="entry name" value="RNaseH_domain"/>
</dbReference>
<dbReference type="PANTHER" id="PTHR10642:SF31">
    <property type="entry name" value="RIBONUCLEASE H1"/>
    <property type="match status" value="1"/>
</dbReference>
<keyword evidence="6" id="KW-1185">Reference proteome</keyword>
<dbReference type="VEuPathDB" id="VectorBase:CQUJHB000070"/>
<feature type="domain" description="RNase H type-1" evidence="3">
    <location>
        <begin position="145"/>
        <end position="269"/>
    </location>
</feature>
<dbReference type="EMBL" id="DS232003">
    <property type="protein sequence ID" value="EDS31352.1"/>
    <property type="molecule type" value="Genomic_DNA"/>
</dbReference>
<dbReference type="GO" id="GO:0003676">
    <property type="term" value="F:nucleic acid binding"/>
    <property type="evidence" value="ECO:0007669"/>
    <property type="project" value="InterPro"/>
</dbReference>
<dbReference type="InParanoid" id="B0WMW0"/>
<dbReference type="HOGENOM" id="CLU_960597_0_0_1"/>
<dbReference type="eggNOG" id="KOG3752">
    <property type="taxonomic scope" value="Eukaryota"/>
</dbReference>
<dbReference type="STRING" id="7176.B0WMW0"/>
<dbReference type="SUPFAM" id="SSF53098">
    <property type="entry name" value="Ribonuclease H-like"/>
    <property type="match status" value="1"/>
</dbReference>
<evidence type="ECO:0000256" key="2">
    <source>
        <dbReference type="SAM" id="MobiDB-lite"/>
    </source>
</evidence>
<accession>B0WMW0</accession>
<dbReference type="VEuPathDB" id="VectorBase:CQUJHB007465"/>
<gene>
    <name evidence="5" type="primary">6040687</name>
    <name evidence="4" type="ORF">CpipJ_CPIJ008015</name>
</gene>
<proteinExistence type="inferred from homology"/>
<dbReference type="Proteomes" id="UP000002320">
    <property type="component" value="Unassembled WGS sequence"/>
</dbReference>
<dbReference type="GO" id="GO:0043137">
    <property type="term" value="P:DNA replication, removal of RNA primer"/>
    <property type="evidence" value="ECO:0007669"/>
    <property type="project" value="TreeGrafter"/>
</dbReference>
<organism>
    <name type="scientific">Culex quinquefasciatus</name>
    <name type="common">Southern house mosquito</name>
    <name type="synonym">Culex pungens</name>
    <dbReference type="NCBI Taxonomy" id="7176"/>
    <lineage>
        <taxon>Eukaryota</taxon>
        <taxon>Metazoa</taxon>
        <taxon>Ecdysozoa</taxon>
        <taxon>Arthropoda</taxon>
        <taxon>Hexapoda</taxon>
        <taxon>Insecta</taxon>
        <taxon>Pterygota</taxon>
        <taxon>Neoptera</taxon>
        <taxon>Endopterygota</taxon>
        <taxon>Diptera</taxon>
        <taxon>Nematocera</taxon>
        <taxon>Culicoidea</taxon>
        <taxon>Culicidae</taxon>
        <taxon>Culicinae</taxon>
        <taxon>Culicini</taxon>
        <taxon>Culex</taxon>
        <taxon>Culex</taxon>
    </lineage>
</organism>
<feature type="region of interest" description="Disordered" evidence="2">
    <location>
        <begin position="103"/>
        <end position="125"/>
    </location>
</feature>